<comment type="caution">
    <text evidence="3">The sequence shown here is derived from an EMBL/GenBank/DDBJ whole genome shotgun (WGS) entry which is preliminary data.</text>
</comment>
<gene>
    <name evidence="3" type="ORF">QE152_g4106</name>
</gene>
<dbReference type="InterPro" id="IPR009057">
    <property type="entry name" value="Homeodomain-like_sf"/>
</dbReference>
<dbReference type="Gene3D" id="1.10.10.60">
    <property type="entry name" value="Homeodomain-like"/>
    <property type="match status" value="1"/>
</dbReference>
<accession>A0AAW1N1V9</accession>
<dbReference type="Pfam" id="PF04218">
    <property type="entry name" value="CENP-B_N"/>
    <property type="match status" value="1"/>
</dbReference>
<keyword evidence="4" id="KW-1185">Reference proteome</keyword>
<feature type="domain" description="HTH psq-type" evidence="2">
    <location>
        <begin position="38"/>
        <end position="88"/>
    </location>
</feature>
<keyword evidence="3" id="KW-0238">DNA-binding</keyword>
<dbReference type="InterPro" id="IPR007889">
    <property type="entry name" value="HTH_Psq"/>
</dbReference>
<evidence type="ECO:0000256" key="1">
    <source>
        <dbReference type="ARBA" id="ARBA00004123"/>
    </source>
</evidence>
<dbReference type="GO" id="GO:0005634">
    <property type="term" value="C:nucleus"/>
    <property type="evidence" value="ECO:0007669"/>
    <property type="project" value="UniProtKB-SubCell"/>
</dbReference>
<evidence type="ECO:0000313" key="4">
    <source>
        <dbReference type="Proteomes" id="UP001458880"/>
    </source>
</evidence>
<evidence type="ECO:0000313" key="3">
    <source>
        <dbReference type="EMBL" id="KAK9752566.1"/>
    </source>
</evidence>
<reference evidence="3 4" key="1">
    <citation type="journal article" date="2024" name="BMC Genomics">
        <title>De novo assembly and annotation of Popillia japonica's genome with initial clues to its potential as an invasive pest.</title>
        <authorList>
            <person name="Cucini C."/>
            <person name="Boschi S."/>
            <person name="Funari R."/>
            <person name="Cardaioli E."/>
            <person name="Iannotti N."/>
            <person name="Marturano G."/>
            <person name="Paoli F."/>
            <person name="Bruttini M."/>
            <person name="Carapelli A."/>
            <person name="Frati F."/>
            <person name="Nardi F."/>
        </authorList>
    </citation>
    <scope>NUCLEOTIDE SEQUENCE [LARGE SCALE GENOMIC DNA]</scope>
    <source>
        <strain evidence="3">DMR45628</strain>
    </source>
</reference>
<dbReference type="AlphaFoldDB" id="A0AAW1N1V9"/>
<protein>
    <submittedName>
        <fullName evidence="3">CENP-B N-terminal DNA-binding domain</fullName>
    </submittedName>
</protein>
<dbReference type="SUPFAM" id="SSF46689">
    <property type="entry name" value="Homeodomain-like"/>
    <property type="match status" value="1"/>
</dbReference>
<sequence>MSSASSSTGPCLSLLAFVFSLKRNKSKRKAESAGNESKKQRSVITLEEKAKIIRMHENGKMISTIARDTNRPISTVNTIVKDKVRILENVPDAVTLKGTIITKKRLGPISEMEKLL</sequence>
<dbReference type="Proteomes" id="UP001458880">
    <property type="component" value="Unassembled WGS sequence"/>
</dbReference>
<comment type="subcellular location">
    <subcellularLocation>
        <location evidence="1">Nucleus</location>
    </subcellularLocation>
</comment>
<dbReference type="GO" id="GO:0003677">
    <property type="term" value="F:DNA binding"/>
    <property type="evidence" value="ECO:0007669"/>
    <property type="project" value="UniProtKB-KW"/>
</dbReference>
<dbReference type="EMBL" id="JASPKY010000019">
    <property type="protein sequence ID" value="KAK9752566.1"/>
    <property type="molecule type" value="Genomic_DNA"/>
</dbReference>
<proteinExistence type="predicted"/>
<name>A0AAW1N1V9_POPJA</name>
<organism evidence="3 4">
    <name type="scientific">Popillia japonica</name>
    <name type="common">Japanese beetle</name>
    <dbReference type="NCBI Taxonomy" id="7064"/>
    <lineage>
        <taxon>Eukaryota</taxon>
        <taxon>Metazoa</taxon>
        <taxon>Ecdysozoa</taxon>
        <taxon>Arthropoda</taxon>
        <taxon>Hexapoda</taxon>
        <taxon>Insecta</taxon>
        <taxon>Pterygota</taxon>
        <taxon>Neoptera</taxon>
        <taxon>Endopterygota</taxon>
        <taxon>Coleoptera</taxon>
        <taxon>Polyphaga</taxon>
        <taxon>Scarabaeiformia</taxon>
        <taxon>Scarabaeidae</taxon>
        <taxon>Rutelinae</taxon>
        <taxon>Popillia</taxon>
    </lineage>
</organism>
<evidence type="ECO:0000259" key="2">
    <source>
        <dbReference type="Pfam" id="PF04218"/>
    </source>
</evidence>